<name>A0A2M6YQH8_9BACT</name>
<evidence type="ECO:0000256" key="2">
    <source>
        <dbReference type="PROSITE-ProRule" id="PRU01248"/>
    </source>
</evidence>
<protein>
    <recommendedName>
        <fullName evidence="3">Core-binding (CB) domain-containing protein</fullName>
    </recommendedName>
</protein>
<accession>A0A2M6YQH8</accession>
<dbReference type="GO" id="GO:0003677">
    <property type="term" value="F:DNA binding"/>
    <property type="evidence" value="ECO:0007669"/>
    <property type="project" value="UniProtKB-UniRule"/>
</dbReference>
<dbReference type="InterPro" id="IPR004107">
    <property type="entry name" value="Integrase_SAM-like_N"/>
</dbReference>
<organism evidence="4 5">
    <name type="scientific">Candidatus Shapirobacteria bacterium CG07_land_8_20_14_0_80_39_12</name>
    <dbReference type="NCBI Taxonomy" id="1974480"/>
    <lineage>
        <taxon>Bacteria</taxon>
        <taxon>Candidatus Shapironibacteriota</taxon>
    </lineage>
</organism>
<dbReference type="Gene3D" id="1.10.150.130">
    <property type="match status" value="1"/>
</dbReference>
<gene>
    <name evidence="4" type="ORF">COT04_00140</name>
</gene>
<evidence type="ECO:0000259" key="3">
    <source>
        <dbReference type="PROSITE" id="PS51900"/>
    </source>
</evidence>
<dbReference type="InterPro" id="IPR044068">
    <property type="entry name" value="CB"/>
</dbReference>
<feature type="domain" description="Core-binding (CB)" evidence="3">
    <location>
        <begin position="1"/>
        <end position="91"/>
    </location>
</feature>
<dbReference type="AlphaFoldDB" id="A0A2M6YQH8"/>
<dbReference type="Pfam" id="PF02899">
    <property type="entry name" value="Phage_int_SAM_1"/>
    <property type="match status" value="1"/>
</dbReference>
<feature type="domain" description="Core-binding (CB)" evidence="3">
    <location>
        <begin position="122"/>
        <end position="162"/>
    </location>
</feature>
<reference evidence="5" key="1">
    <citation type="submission" date="2017-09" db="EMBL/GenBank/DDBJ databases">
        <title>Depth-based differentiation of microbial function through sediment-hosted aquifers and enrichment of novel symbionts in the deep terrestrial subsurface.</title>
        <authorList>
            <person name="Probst A.J."/>
            <person name="Ladd B."/>
            <person name="Jarett J.K."/>
            <person name="Geller-Mcgrath D.E."/>
            <person name="Sieber C.M.K."/>
            <person name="Emerson J.B."/>
            <person name="Anantharaman K."/>
            <person name="Thomas B.C."/>
            <person name="Malmstrom R."/>
            <person name="Stieglmeier M."/>
            <person name="Klingl A."/>
            <person name="Woyke T."/>
            <person name="Ryan C.M."/>
            <person name="Banfield J.F."/>
        </authorList>
    </citation>
    <scope>NUCLEOTIDE SEQUENCE [LARGE SCALE GENOMIC DNA]</scope>
</reference>
<evidence type="ECO:0000313" key="5">
    <source>
        <dbReference type="Proteomes" id="UP000229559"/>
    </source>
</evidence>
<evidence type="ECO:0000256" key="1">
    <source>
        <dbReference type="ARBA" id="ARBA00023125"/>
    </source>
</evidence>
<evidence type="ECO:0000313" key="4">
    <source>
        <dbReference type="EMBL" id="PIU33419.1"/>
    </source>
</evidence>
<dbReference type="GO" id="GO:0015074">
    <property type="term" value="P:DNA integration"/>
    <property type="evidence" value="ECO:0007669"/>
    <property type="project" value="InterPro"/>
</dbReference>
<dbReference type="InterPro" id="IPR010998">
    <property type="entry name" value="Integrase_recombinase_N"/>
</dbReference>
<dbReference type="SUPFAM" id="SSF47823">
    <property type="entry name" value="lambda integrase-like, N-terminal domain"/>
    <property type="match status" value="1"/>
</dbReference>
<dbReference type="EMBL" id="PEXA01000005">
    <property type="protein sequence ID" value="PIU33419.1"/>
    <property type="molecule type" value="Genomic_DNA"/>
</dbReference>
<keyword evidence="1 2" id="KW-0238">DNA-binding</keyword>
<proteinExistence type="predicted"/>
<sequence length="162" mass="18513">MLLPEIFKNYLIIRKTSPVTTKNYLGDVNHFLNWLAKETGVKYQIVGKAIFGLFTEETLNEYKNNLLSCKTPLSTLNRRLSALRKFGQFGKEQGWLTELPKVENASKERSRISSTSDGGRMDSSEVILGNFQKHLEKEKVSPITLKNYLSDLKHFLGWLEGS</sequence>
<dbReference type="Proteomes" id="UP000229559">
    <property type="component" value="Unassembled WGS sequence"/>
</dbReference>
<comment type="caution">
    <text evidence="4">The sequence shown here is derived from an EMBL/GenBank/DDBJ whole genome shotgun (WGS) entry which is preliminary data.</text>
</comment>
<dbReference type="PROSITE" id="PS51900">
    <property type="entry name" value="CB"/>
    <property type="match status" value="2"/>
</dbReference>